<dbReference type="FunFam" id="3.30.56.70:FF:000001">
    <property type="entry name" value="tRNA (guanine(26)-N(2))-dimethyltransferase"/>
    <property type="match status" value="1"/>
</dbReference>
<dbReference type="PANTHER" id="PTHR10631">
    <property type="entry name" value="N 2 ,N 2 -DIMETHYLGUANOSINE TRNA METHYLTRANSFERASE"/>
    <property type="match status" value="1"/>
</dbReference>
<dbReference type="Proteomes" id="UP001314170">
    <property type="component" value="Unassembled WGS sequence"/>
</dbReference>
<dbReference type="GO" id="GO:0000049">
    <property type="term" value="F:tRNA binding"/>
    <property type="evidence" value="ECO:0007669"/>
    <property type="project" value="UniProtKB-UniRule"/>
</dbReference>
<dbReference type="InterPro" id="IPR002905">
    <property type="entry name" value="Trm1"/>
</dbReference>
<dbReference type="EC" id="2.1.1.216" evidence="7"/>
<evidence type="ECO:0000313" key="9">
    <source>
        <dbReference type="EMBL" id="CAK7339964.1"/>
    </source>
</evidence>
<keyword evidence="4 7" id="KW-0949">S-adenosyl-L-methionine</keyword>
<evidence type="ECO:0000256" key="7">
    <source>
        <dbReference type="PROSITE-ProRule" id="PRU00958"/>
    </source>
</evidence>
<name>A0AAV1RTE1_9ROSI</name>
<evidence type="ECO:0000256" key="4">
    <source>
        <dbReference type="ARBA" id="ARBA00022691"/>
    </source>
</evidence>
<comment type="caution">
    <text evidence="9">The sequence shown here is derived from an EMBL/GenBank/DDBJ whole genome shotgun (WGS) entry which is preliminary data.</text>
</comment>
<sequence length="509" mass="57092">MLSLSPKTLSHSPFIHKPQNQNPKPSPKIQRYNPQINGIRSKSELQSERGLEFETGETFFRHESAKGRDLGVLAASLYKQSKGKLRVLDAMCGCGIRSLRYLLEAKADFVLANDANDEHRRVILENLKKVDRSSGDERKWVVTHLDANRVLSECYLLKDFFDLIDIDSFGSDISLFLRSAMSTLSFDGLLYVTSTDGYSSGGHRPDHSLAAYGAYVRPMPYSNEVGLRMLIGGAVREASVLGYYVTPLFSYYSYHGPVFRVMLRVNRGKLLENRHYGFITYCNQCGDSQEFSWDELGRITCPCSGSQGHRSLVVSGPLWTGPLHSAAYISEMINLAEEWGWIGNGSETDLEKLLKQMLDESDPKLKSGYIKMDEVASRAKINSPPLRTMMSAMQKEGYATSRSHIASNAIKTNCPMSGCIRISKELQGVESSATLKVRSQQKEMMDFKLKEDEKGYRKSEFSILRIPSSEKNLPKNSYEAPSTVVCVQFSRIARKGRVKAMPLSSQTLT</sequence>
<dbReference type="InterPro" id="IPR029063">
    <property type="entry name" value="SAM-dependent_MTases_sf"/>
</dbReference>
<dbReference type="FunFam" id="3.40.50.150:FF:000243">
    <property type="entry name" value="tRNA (guanine(26)-N(2))-dimethyltransferase"/>
    <property type="match status" value="1"/>
</dbReference>
<dbReference type="SUPFAM" id="SSF53335">
    <property type="entry name" value="S-adenosyl-L-methionine-dependent methyltransferases"/>
    <property type="match status" value="1"/>
</dbReference>
<dbReference type="PANTHER" id="PTHR10631:SF9">
    <property type="entry name" value="TRNA (GUANINE(26)-N(2))-DIMETHYLTRANSFERASE"/>
    <property type="match status" value="1"/>
</dbReference>
<keyword evidence="1 7" id="KW-0820">tRNA-binding</keyword>
<gene>
    <name evidence="9" type="ORF">DCAF_LOCUS15042</name>
</gene>
<dbReference type="Gene3D" id="3.40.50.150">
    <property type="entry name" value="Vaccinia Virus protein VP39"/>
    <property type="match status" value="1"/>
</dbReference>
<reference evidence="9 10" key="1">
    <citation type="submission" date="2024-01" db="EMBL/GenBank/DDBJ databases">
        <authorList>
            <person name="Waweru B."/>
        </authorList>
    </citation>
    <scope>NUCLEOTIDE SEQUENCE [LARGE SCALE GENOMIC DNA]</scope>
</reference>
<evidence type="ECO:0000256" key="5">
    <source>
        <dbReference type="ARBA" id="ARBA00022694"/>
    </source>
</evidence>
<dbReference type="EMBL" id="CAWUPB010001159">
    <property type="protein sequence ID" value="CAK7339964.1"/>
    <property type="molecule type" value="Genomic_DNA"/>
</dbReference>
<comment type="similarity">
    <text evidence="7">Belongs to the class I-like SAM-binding methyltransferase superfamily. Trm1 family.</text>
</comment>
<comment type="catalytic activity">
    <reaction evidence="7">
        <text>guanosine(26) in tRNA + 2 S-adenosyl-L-methionine = N(2)-dimethylguanosine(26) in tRNA + 2 S-adenosyl-L-homocysteine + 2 H(+)</text>
        <dbReference type="Rhea" id="RHEA:43140"/>
        <dbReference type="Rhea" id="RHEA-COMP:10359"/>
        <dbReference type="Rhea" id="RHEA-COMP:10360"/>
        <dbReference type="ChEBI" id="CHEBI:15378"/>
        <dbReference type="ChEBI" id="CHEBI:57856"/>
        <dbReference type="ChEBI" id="CHEBI:59789"/>
        <dbReference type="ChEBI" id="CHEBI:74269"/>
        <dbReference type="ChEBI" id="CHEBI:74513"/>
        <dbReference type="EC" id="2.1.1.216"/>
    </reaction>
</comment>
<evidence type="ECO:0000313" key="10">
    <source>
        <dbReference type="Proteomes" id="UP001314170"/>
    </source>
</evidence>
<evidence type="ECO:0000256" key="8">
    <source>
        <dbReference type="SAM" id="MobiDB-lite"/>
    </source>
</evidence>
<dbReference type="AlphaFoldDB" id="A0AAV1RTE1"/>
<keyword evidence="6 7" id="KW-0694">RNA-binding</keyword>
<protein>
    <recommendedName>
        <fullName evidence="7">tRNA (guanine(26)-N(2))-dimethyltransferase</fullName>
        <ecNumber evidence="7">2.1.1.216</ecNumber>
    </recommendedName>
</protein>
<evidence type="ECO:0000256" key="3">
    <source>
        <dbReference type="ARBA" id="ARBA00022679"/>
    </source>
</evidence>
<feature type="compositionally biased region" description="Polar residues" evidence="8">
    <location>
        <begin position="1"/>
        <end position="11"/>
    </location>
</feature>
<dbReference type="GO" id="GO:0160104">
    <property type="term" value="F:tRNA (guanine(26)-N2)-dimethyltransferase activity"/>
    <property type="evidence" value="ECO:0007669"/>
    <property type="project" value="UniProtKB-UniRule"/>
</dbReference>
<dbReference type="InterPro" id="IPR042296">
    <property type="entry name" value="tRNA_met_Trm1_C"/>
</dbReference>
<dbReference type="Pfam" id="PF02005">
    <property type="entry name" value="TRM"/>
    <property type="match status" value="1"/>
</dbReference>
<accession>A0AAV1RTE1</accession>
<keyword evidence="2 7" id="KW-0489">Methyltransferase</keyword>
<evidence type="ECO:0000256" key="1">
    <source>
        <dbReference type="ARBA" id="ARBA00022555"/>
    </source>
</evidence>
<proteinExistence type="inferred from homology"/>
<evidence type="ECO:0000256" key="2">
    <source>
        <dbReference type="ARBA" id="ARBA00022603"/>
    </source>
</evidence>
<evidence type="ECO:0000256" key="6">
    <source>
        <dbReference type="ARBA" id="ARBA00022884"/>
    </source>
</evidence>
<dbReference type="GO" id="GO:0005634">
    <property type="term" value="C:nucleus"/>
    <property type="evidence" value="ECO:0007669"/>
    <property type="project" value="TreeGrafter"/>
</dbReference>
<dbReference type="PROSITE" id="PS51626">
    <property type="entry name" value="SAM_MT_TRM1"/>
    <property type="match status" value="1"/>
</dbReference>
<dbReference type="Gene3D" id="3.30.56.70">
    <property type="entry name" value="N2,N2-dimethylguanosine tRNA methyltransferase, C-terminal domain"/>
    <property type="match status" value="1"/>
</dbReference>
<dbReference type="GO" id="GO:0002940">
    <property type="term" value="P:tRNA N2-guanine methylation"/>
    <property type="evidence" value="ECO:0007669"/>
    <property type="project" value="TreeGrafter"/>
</dbReference>
<feature type="region of interest" description="Disordered" evidence="8">
    <location>
        <begin position="1"/>
        <end position="30"/>
    </location>
</feature>
<organism evidence="9 10">
    <name type="scientific">Dovyalis caffra</name>
    <dbReference type="NCBI Taxonomy" id="77055"/>
    <lineage>
        <taxon>Eukaryota</taxon>
        <taxon>Viridiplantae</taxon>
        <taxon>Streptophyta</taxon>
        <taxon>Embryophyta</taxon>
        <taxon>Tracheophyta</taxon>
        <taxon>Spermatophyta</taxon>
        <taxon>Magnoliopsida</taxon>
        <taxon>eudicotyledons</taxon>
        <taxon>Gunneridae</taxon>
        <taxon>Pentapetalae</taxon>
        <taxon>rosids</taxon>
        <taxon>fabids</taxon>
        <taxon>Malpighiales</taxon>
        <taxon>Salicaceae</taxon>
        <taxon>Flacourtieae</taxon>
        <taxon>Dovyalis</taxon>
    </lineage>
</organism>
<keyword evidence="5 7" id="KW-0819">tRNA processing</keyword>
<keyword evidence="3 7" id="KW-0808">Transferase</keyword>
<keyword evidence="10" id="KW-1185">Reference proteome</keyword>